<keyword evidence="1" id="KW-0472">Membrane</keyword>
<name>X1G694_9ZZZZ</name>
<comment type="caution">
    <text evidence="2">The sequence shown here is derived from an EMBL/GenBank/DDBJ whole genome shotgun (WGS) entry which is preliminary data.</text>
</comment>
<proteinExistence type="predicted"/>
<protein>
    <submittedName>
        <fullName evidence="2">Uncharacterized protein</fullName>
    </submittedName>
</protein>
<gene>
    <name evidence="2" type="ORF">S03H2_15950</name>
</gene>
<feature type="non-terminal residue" evidence="2">
    <location>
        <position position="94"/>
    </location>
</feature>
<feature type="transmembrane region" description="Helical" evidence="1">
    <location>
        <begin position="7"/>
        <end position="23"/>
    </location>
</feature>
<accession>X1G694</accession>
<evidence type="ECO:0000256" key="1">
    <source>
        <dbReference type="SAM" id="Phobius"/>
    </source>
</evidence>
<organism evidence="2">
    <name type="scientific">marine sediment metagenome</name>
    <dbReference type="NCBI Taxonomy" id="412755"/>
    <lineage>
        <taxon>unclassified sequences</taxon>
        <taxon>metagenomes</taxon>
        <taxon>ecological metagenomes</taxon>
    </lineage>
</organism>
<keyword evidence="1" id="KW-0812">Transmembrane</keyword>
<evidence type="ECO:0000313" key="2">
    <source>
        <dbReference type="EMBL" id="GAH37064.1"/>
    </source>
</evidence>
<keyword evidence="1" id="KW-1133">Transmembrane helix</keyword>
<reference evidence="2" key="1">
    <citation type="journal article" date="2014" name="Front. Microbiol.">
        <title>High frequency of phylogenetically diverse reductive dehalogenase-homologous genes in deep subseafloor sedimentary metagenomes.</title>
        <authorList>
            <person name="Kawai M."/>
            <person name="Futagami T."/>
            <person name="Toyoda A."/>
            <person name="Takaki Y."/>
            <person name="Nishi S."/>
            <person name="Hori S."/>
            <person name="Arai W."/>
            <person name="Tsubouchi T."/>
            <person name="Morono Y."/>
            <person name="Uchiyama I."/>
            <person name="Ito T."/>
            <person name="Fujiyama A."/>
            <person name="Inagaki F."/>
            <person name="Takami H."/>
        </authorList>
    </citation>
    <scope>NUCLEOTIDE SEQUENCE</scope>
    <source>
        <strain evidence="2">Expedition CK06-06</strain>
    </source>
</reference>
<dbReference type="EMBL" id="BARU01008122">
    <property type="protein sequence ID" value="GAH37064.1"/>
    <property type="molecule type" value="Genomic_DNA"/>
</dbReference>
<dbReference type="AlphaFoldDB" id="X1G694"/>
<sequence>MKKFERIFLYSILAILFFYVFLVDDTVESKVAIQEEIRAKSIVIVNDEGRNIIELFANDDGSGMIIINNKAGNPLVGMSGIGNGGSIAIFNKTN</sequence>